<protein>
    <submittedName>
        <fullName evidence="3">Uncharacterized protein</fullName>
    </submittedName>
</protein>
<keyword evidence="1" id="KW-0175">Coiled coil</keyword>
<reference evidence="3" key="1">
    <citation type="journal article" date="2015" name="Nature">
        <title>Complex archaea that bridge the gap between prokaryotes and eukaryotes.</title>
        <authorList>
            <person name="Spang A."/>
            <person name="Saw J.H."/>
            <person name="Jorgensen S.L."/>
            <person name="Zaremba-Niedzwiedzka K."/>
            <person name="Martijn J."/>
            <person name="Lind A.E."/>
            <person name="van Eijk R."/>
            <person name="Schleper C."/>
            <person name="Guy L."/>
            <person name="Ettema T.J."/>
        </authorList>
    </citation>
    <scope>NUCLEOTIDE SEQUENCE</scope>
</reference>
<accession>A0A0F9SWK0</accession>
<dbReference type="EMBL" id="LAZR01002161">
    <property type="protein sequence ID" value="KKN33658.1"/>
    <property type="molecule type" value="Genomic_DNA"/>
</dbReference>
<proteinExistence type="predicted"/>
<comment type="caution">
    <text evidence="3">The sequence shown here is derived from an EMBL/GenBank/DDBJ whole genome shotgun (WGS) entry which is preliminary data.</text>
</comment>
<evidence type="ECO:0000256" key="1">
    <source>
        <dbReference type="SAM" id="Coils"/>
    </source>
</evidence>
<evidence type="ECO:0000256" key="2">
    <source>
        <dbReference type="SAM" id="MobiDB-lite"/>
    </source>
</evidence>
<gene>
    <name evidence="3" type="ORF">LCGC14_0801510</name>
</gene>
<feature type="compositionally biased region" description="Basic and acidic residues" evidence="2">
    <location>
        <begin position="77"/>
        <end position="93"/>
    </location>
</feature>
<name>A0A0F9SWK0_9ZZZZ</name>
<evidence type="ECO:0000313" key="3">
    <source>
        <dbReference type="EMBL" id="KKN33658.1"/>
    </source>
</evidence>
<feature type="coiled-coil region" evidence="1">
    <location>
        <begin position="9"/>
        <end position="39"/>
    </location>
</feature>
<organism evidence="3">
    <name type="scientific">marine sediment metagenome</name>
    <dbReference type="NCBI Taxonomy" id="412755"/>
    <lineage>
        <taxon>unclassified sequences</taxon>
        <taxon>metagenomes</taxon>
        <taxon>ecological metagenomes</taxon>
    </lineage>
</organism>
<feature type="region of interest" description="Disordered" evidence="2">
    <location>
        <begin position="74"/>
        <end position="109"/>
    </location>
</feature>
<sequence length="175" mass="20341">MNEKEEPVVNEKEIQAQEIKELTEEIQEDNKEIYDIMKKDSYKTLFQAVSRALHQTLENVILKIEITNLNKISSRPIPEEIKNDPGPEDEKVKSNSSGKKSTTTKKEDKIPDFPLENVDVKHRTDKAILLINVDDKVAWIPNKAMKDMNEKERTAVIHGWFVSKIEWKDQEPFNP</sequence>
<dbReference type="AlphaFoldDB" id="A0A0F9SWK0"/>